<name>A0A4R5MFN7_9BURK</name>
<comment type="caution">
    <text evidence="1">The sequence shown here is derived from an EMBL/GenBank/DDBJ whole genome shotgun (WGS) entry which is preliminary data.</text>
</comment>
<dbReference type="Proteomes" id="UP000295722">
    <property type="component" value="Unassembled WGS sequence"/>
</dbReference>
<dbReference type="EMBL" id="SMRP01000001">
    <property type="protein sequence ID" value="TDG25847.1"/>
    <property type="molecule type" value="Genomic_DNA"/>
</dbReference>
<keyword evidence="2" id="KW-1185">Reference proteome</keyword>
<dbReference type="AlphaFoldDB" id="A0A4R5MFN7"/>
<sequence length="459" mass="52033">MKFVFFFYDCYPLPLAAHLRMEGYDVILGVVPTLSYLNLPGVKDEEKSDERYQRHSTYQGLMERKTAEEVIKMLAMVPRSQRDDYFIFFDYNNMYPIAERLVKMGYRNGLLPTEWYYRMEKERALAKSFVKKHYPLVKVAEARNFKSAKDGITFLQQSESVYVLKSNGNSGGTKVPRTDDPQEGRELLIEALTKEKSAYEAGGFLLEEKIPNCQEVTPVMVFYDGEPVYSLAEFESKSFGAGDIGIQKGGNLALSVKTDLGCRLNEVAFPEIVYELAQKQPGLAIFDVGLLYNGEDFYFTEFCAMRYGWDGLFSEMVMRDDGSPFVGNYFTDIANGRNPLVNTYGASVRLFNIGGGGEKTDKSPDDIDVKWKDAAENNLFWYGIKKKSGSIVSVGRFDLLGVATGASDVMETAVEKVYDVVDTVTFENLYYRPKFDFLSHAYKSSIPNRLSSLTPFMEE</sequence>
<evidence type="ECO:0000313" key="2">
    <source>
        <dbReference type="Proteomes" id="UP000295722"/>
    </source>
</evidence>
<organism evidence="1 2">
    <name type="scientific">Paraburkholderia silviterrae</name>
    <dbReference type="NCBI Taxonomy" id="2528715"/>
    <lineage>
        <taxon>Bacteria</taxon>
        <taxon>Pseudomonadati</taxon>
        <taxon>Pseudomonadota</taxon>
        <taxon>Betaproteobacteria</taxon>
        <taxon>Burkholderiales</taxon>
        <taxon>Burkholderiaceae</taxon>
        <taxon>Paraburkholderia</taxon>
    </lineage>
</organism>
<proteinExistence type="predicted"/>
<gene>
    <name evidence="1" type="ORF">EYW47_00305</name>
</gene>
<dbReference type="SUPFAM" id="SSF56059">
    <property type="entry name" value="Glutathione synthetase ATP-binding domain-like"/>
    <property type="match status" value="1"/>
</dbReference>
<evidence type="ECO:0000313" key="1">
    <source>
        <dbReference type="EMBL" id="TDG25847.1"/>
    </source>
</evidence>
<accession>A0A4R5MFN7</accession>
<protein>
    <submittedName>
        <fullName evidence="1">Uncharacterized protein</fullName>
    </submittedName>
</protein>
<reference evidence="1 2" key="1">
    <citation type="submission" date="2019-03" db="EMBL/GenBank/DDBJ databases">
        <title>Paraburkholderia sp. 4M-K11, isolated from subtropical forest soil.</title>
        <authorList>
            <person name="Gao Z.-H."/>
            <person name="Qiu L.-H."/>
        </authorList>
    </citation>
    <scope>NUCLEOTIDE SEQUENCE [LARGE SCALE GENOMIC DNA]</scope>
    <source>
        <strain evidence="1 2">4M-K11</strain>
    </source>
</reference>
<dbReference type="OrthoDB" id="7245627at2"/>
<dbReference type="RefSeq" id="WP_133192899.1">
    <property type="nucleotide sequence ID" value="NZ_JBHUCW010000015.1"/>
</dbReference>